<name>A0A0J8JPJ8_9ALTE</name>
<evidence type="ECO:0000313" key="2">
    <source>
        <dbReference type="EMBL" id="KMT66571.1"/>
    </source>
</evidence>
<dbReference type="AlphaFoldDB" id="A0A0J8JPJ8"/>
<dbReference type="STRING" id="1513271.XM47_03300"/>
<sequence>MKAKKILKKGIFTAALLNSSMLAAVTLSFDVGFVTLQDLNITQVSSLSFGQNVFGTASSQCTTSPSFNDTTGTGAVANADITDGLSGAGCINISDSVTNNFSGIYVLNGEPGQTVNITVSSVSATDFNFDPEILAVDDTAAYSAATTVTRDQPETMTLDTTSGNINLVIGGTITIGSTSLTANTTYTEQFDITATY</sequence>
<evidence type="ECO:0008006" key="4">
    <source>
        <dbReference type="Google" id="ProtNLM"/>
    </source>
</evidence>
<accession>A0A0J8JPJ8</accession>
<dbReference type="EMBL" id="LAZL01000003">
    <property type="protein sequence ID" value="KMT66571.1"/>
    <property type="molecule type" value="Genomic_DNA"/>
</dbReference>
<gene>
    <name evidence="2" type="ORF">XM47_03300</name>
</gene>
<feature type="chain" id="PRO_5005301368" description="DUF4402 domain-containing protein" evidence="1">
    <location>
        <begin position="24"/>
        <end position="196"/>
    </location>
</feature>
<dbReference type="OrthoDB" id="6386198at2"/>
<comment type="caution">
    <text evidence="2">The sequence shown here is derived from an EMBL/GenBank/DDBJ whole genome shotgun (WGS) entry which is preliminary data.</text>
</comment>
<dbReference type="RefSeq" id="WP_149865441.1">
    <property type="nucleotide sequence ID" value="NZ_KQ130483.1"/>
</dbReference>
<keyword evidence="1" id="KW-0732">Signal</keyword>
<evidence type="ECO:0000256" key="1">
    <source>
        <dbReference type="SAM" id="SignalP"/>
    </source>
</evidence>
<feature type="signal peptide" evidence="1">
    <location>
        <begin position="1"/>
        <end position="23"/>
    </location>
</feature>
<evidence type="ECO:0000313" key="3">
    <source>
        <dbReference type="Proteomes" id="UP000037600"/>
    </source>
</evidence>
<proteinExistence type="predicted"/>
<reference evidence="2 3" key="1">
    <citation type="submission" date="2015-04" db="EMBL/GenBank/DDBJ databases">
        <title>Draft Genome Sequence of the Novel Agar-Digesting Marine Bacterium Q1.</title>
        <authorList>
            <person name="Li Y."/>
            <person name="Li D."/>
            <person name="Chen G."/>
            <person name="Du Z."/>
        </authorList>
    </citation>
    <scope>NUCLEOTIDE SEQUENCE [LARGE SCALE GENOMIC DNA]</scope>
    <source>
        <strain evidence="2 3">Q1</strain>
    </source>
</reference>
<organism evidence="2 3">
    <name type="scientific">Catenovulum maritimum</name>
    <dbReference type="NCBI Taxonomy" id="1513271"/>
    <lineage>
        <taxon>Bacteria</taxon>
        <taxon>Pseudomonadati</taxon>
        <taxon>Pseudomonadota</taxon>
        <taxon>Gammaproteobacteria</taxon>
        <taxon>Alteromonadales</taxon>
        <taxon>Alteromonadaceae</taxon>
        <taxon>Catenovulum</taxon>
    </lineage>
</organism>
<dbReference type="Proteomes" id="UP000037600">
    <property type="component" value="Unassembled WGS sequence"/>
</dbReference>
<keyword evidence="3" id="KW-1185">Reference proteome</keyword>
<protein>
    <recommendedName>
        <fullName evidence="4">DUF4402 domain-containing protein</fullName>
    </recommendedName>
</protein>